<evidence type="ECO:0000313" key="11">
    <source>
        <dbReference type="EMBL" id="CAB5043160.1"/>
    </source>
</evidence>
<feature type="transmembrane region" description="Helical" evidence="8">
    <location>
        <begin position="167"/>
        <end position="187"/>
    </location>
</feature>
<dbReference type="InterPro" id="IPR003593">
    <property type="entry name" value="AAA+_ATPase"/>
</dbReference>
<dbReference type="PANTHER" id="PTHR24221">
    <property type="entry name" value="ATP-BINDING CASSETTE SUB-FAMILY B"/>
    <property type="match status" value="1"/>
</dbReference>
<evidence type="ECO:0000256" key="5">
    <source>
        <dbReference type="ARBA" id="ARBA00022989"/>
    </source>
</evidence>
<feature type="transmembrane region" description="Helical" evidence="8">
    <location>
        <begin position="193"/>
        <end position="226"/>
    </location>
</feature>
<dbReference type="InterPro" id="IPR003439">
    <property type="entry name" value="ABC_transporter-like_ATP-bd"/>
</dbReference>
<dbReference type="GO" id="GO:0016020">
    <property type="term" value="C:membrane"/>
    <property type="evidence" value="ECO:0007669"/>
    <property type="project" value="UniProtKB-SubCell"/>
</dbReference>
<reference evidence="11" key="1">
    <citation type="submission" date="2020-05" db="EMBL/GenBank/DDBJ databases">
        <authorList>
            <person name="Chiriac C."/>
            <person name="Salcher M."/>
            <person name="Ghai R."/>
            <person name="Kavagutti S V."/>
        </authorList>
    </citation>
    <scope>NUCLEOTIDE SEQUENCE</scope>
</reference>
<dbReference type="GO" id="GO:0016887">
    <property type="term" value="F:ATP hydrolysis activity"/>
    <property type="evidence" value="ECO:0007669"/>
    <property type="project" value="InterPro"/>
</dbReference>
<keyword evidence="2 8" id="KW-0812">Transmembrane</keyword>
<dbReference type="SMART" id="SM00382">
    <property type="entry name" value="AAA"/>
    <property type="match status" value="1"/>
</dbReference>
<keyword evidence="4" id="KW-0067">ATP-binding</keyword>
<dbReference type="PROSITE" id="PS50929">
    <property type="entry name" value="ABC_TM1F"/>
    <property type="match status" value="1"/>
</dbReference>
<keyword evidence="3" id="KW-0547">Nucleotide-binding</keyword>
<protein>
    <submittedName>
        <fullName evidence="11">Unannotated protein</fullName>
    </submittedName>
</protein>
<sequence>MSESCDRLPNEPDNSHNGLSVADFTSPGVKASVRQAVELLPQEKRKLLFLAAGIQISLGLLDLIGIALVGLVAAVAVSGIGLDSAPAWVQNLLSKIGLDDLTVSQLTVVIAVSAVTILILKTILSAVMTRRVIHFLANRQRDVSVRLAQEFLNRPLVEVQRWTTSEAIYALGSGVGAATVSLLGSSITIASEIFLFSIIGITLLVYDPVLTLVAIGFFGIVVAGLGRTLNKWTERNARIITESSINTLTAVSEALSTYREATVLNRRDLYIGRYEGIVGNYATASATSAFIMEIPKYVLEAALYFGVLLLGVVQFLTKDWAAAAATTALFLAAGSRVIPALLRLQGATITIRNAAVQAQPTFFLADYLRGKGMNSSKPASERMTAQRIHEHIANGYPDFDATVVVTDVSMTYSDASEPALVDAHLLVNPGESVALVGSTGAGKSTLADVILGVMEPQSGTVTISGVSPREAINRWPGAIAYVPQAVALVEGTVRENVALGLPRDLIDDELVWDALNRAHLADFLSDSREGLDTKIGERGFRLSGGQRQRLGIARALYTRPKLLVLDEATSALDAETEQSIVQTLDELEGQVTTITVAHRLATVRRADQMLYLEGGRITARGTFDEVRAQVADFDRQAALLGL</sequence>
<feature type="compositionally biased region" description="Basic and acidic residues" evidence="7">
    <location>
        <begin position="1"/>
        <end position="14"/>
    </location>
</feature>
<dbReference type="PROSITE" id="PS00211">
    <property type="entry name" value="ABC_TRANSPORTER_1"/>
    <property type="match status" value="1"/>
</dbReference>
<dbReference type="InterPro" id="IPR017871">
    <property type="entry name" value="ABC_transporter-like_CS"/>
</dbReference>
<keyword evidence="6 8" id="KW-0472">Membrane</keyword>
<dbReference type="GO" id="GO:0005524">
    <property type="term" value="F:ATP binding"/>
    <property type="evidence" value="ECO:0007669"/>
    <property type="project" value="UniProtKB-KW"/>
</dbReference>
<dbReference type="Pfam" id="PF00005">
    <property type="entry name" value="ABC_tran"/>
    <property type="match status" value="1"/>
</dbReference>
<dbReference type="Gene3D" id="3.40.50.300">
    <property type="entry name" value="P-loop containing nucleotide triphosphate hydrolases"/>
    <property type="match status" value="1"/>
</dbReference>
<dbReference type="SUPFAM" id="SSF90123">
    <property type="entry name" value="ABC transporter transmembrane region"/>
    <property type="match status" value="1"/>
</dbReference>
<comment type="subcellular location">
    <subcellularLocation>
        <location evidence="1">Membrane</location>
        <topology evidence="1">Multi-pass membrane protein</topology>
    </subcellularLocation>
</comment>
<evidence type="ECO:0000256" key="4">
    <source>
        <dbReference type="ARBA" id="ARBA00022840"/>
    </source>
</evidence>
<dbReference type="InterPro" id="IPR011527">
    <property type="entry name" value="ABC1_TM_dom"/>
</dbReference>
<evidence type="ECO:0000256" key="8">
    <source>
        <dbReference type="SAM" id="Phobius"/>
    </source>
</evidence>
<dbReference type="GO" id="GO:0034040">
    <property type="term" value="F:ATPase-coupled lipid transmembrane transporter activity"/>
    <property type="evidence" value="ECO:0007669"/>
    <property type="project" value="TreeGrafter"/>
</dbReference>
<keyword evidence="5 8" id="KW-1133">Transmembrane helix</keyword>
<gene>
    <name evidence="11" type="ORF">UFOPK4237_01709</name>
</gene>
<accession>A0A6J7SRQ5</accession>
<evidence type="ECO:0000256" key="6">
    <source>
        <dbReference type="ARBA" id="ARBA00023136"/>
    </source>
</evidence>
<evidence type="ECO:0000256" key="1">
    <source>
        <dbReference type="ARBA" id="ARBA00004141"/>
    </source>
</evidence>
<name>A0A6J7SRQ5_9ZZZZ</name>
<evidence type="ECO:0000256" key="2">
    <source>
        <dbReference type="ARBA" id="ARBA00022692"/>
    </source>
</evidence>
<evidence type="ECO:0000259" key="10">
    <source>
        <dbReference type="PROSITE" id="PS50929"/>
    </source>
</evidence>
<feature type="transmembrane region" description="Helical" evidence="8">
    <location>
        <begin position="322"/>
        <end position="342"/>
    </location>
</feature>
<feature type="transmembrane region" description="Helical" evidence="8">
    <location>
        <begin position="101"/>
        <end position="124"/>
    </location>
</feature>
<dbReference type="PANTHER" id="PTHR24221:SF654">
    <property type="entry name" value="ATP-BINDING CASSETTE SUB-FAMILY B MEMBER 6"/>
    <property type="match status" value="1"/>
</dbReference>
<dbReference type="InterPro" id="IPR027417">
    <property type="entry name" value="P-loop_NTPase"/>
</dbReference>
<evidence type="ECO:0000256" key="7">
    <source>
        <dbReference type="SAM" id="MobiDB-lite"/>
    </source>
</evidence>
<feature type="transmembrane region" description="Helical" evidence="8">
    <location>
        <begin position="297"/>
        <end position="316"/>
    </location>
</feature>
<evidence type="ECO:0000256" key="3">
    <source>
        <dbReference type="ARBA" id="ARBA00022741"/>
    </source>
</evidence>
<feature type="region of interest" description="Disordered" evidence="7">
    <location>
        <begin position="1"/>
        <end position="20"/>
    </location>
</feature>
<feature type="transmembrane region" description="Helical" evidence="8">
    <location>
        <begin position="48"/>
        <end position="81"/>
    </location>
</feature>
<dbReference type="InterPro" id="IPR036640">
    <property type="entry name" value="ABC1_TM_sf"/>
</dbReference>
<dbReference type="SUPFAM" id="SSF52540">
    <property type="entry name" value="P-loop containing nucleoside triphosphate hydrolases"/>
    <property type="match status" value="1"/>
</dbReference>
<evidence type="ECO:0000259" key="9">
    <source>
        <dbReference type="PROSITE" id="PS50893"/>
    </source>
</evidence>
<organism evidence="11">
    <name type="scientific">freshwater metagenome</name>
    <dbReference type="NCBI Taxonomy" id="449393"/>
    <lineage>
        <taxon>unclassified sequences</taxon>
        <taxon>metagenomes</taxon>
        <taxon>ecological metagenomes</taxon>
    </lineage>
</organism>
<dbReference type="PROSITE" id="PS50893">
    <property type="entry name" value="ABC_TRANSPORTER_2"/>
    <property type="match status" value="1"/>
</dbReference>
<feature type="domain" description="ABC transporter" evidence="9">
    <location>
        <begin position="403"/>
        <end position="639"/>
    </location>
</feature>
<dbReference type="GO" id="GO:0140359">
    <property type="term" value="F:ABC-type transporter activity"/>
    <property type="evidence" value="ECO:0007669"/>
    <property type="project" value="InterPro"/>
</dbReference>
<feature type="domain" description="ABC transmembrane type-1" evidence="10">
    <location>
        <begin position="68"/>
        <end position="353"/>
    </location>
</feature>
<proteinExistence type="predicted"/>
<dbReference type="AlphaFoldDB" id="A0A6J7SRQ5"/>
<dbReference type="InterPro" id="IPR039421">
    <property type="entry name" value="Type_1_exporter"/>
</dbReference>
<dbReference type="Gene3D" id="1.20.1560.10">
    <property type="entry name" value="ABC transporter type 1, transmembrane domain"/>
    <property type="match status" value="1"/>
</dbReference>
<dbReference type="EMBL" id="CAFBPZ010000179">
    <property type="protein sequence ID" value="CAB5043160.1"/>
    <property type="molecule type" value="Genomic_DNA"/>
</dbReference>